<evidence type="ECO:0000313" key="3">
    <source>
        <dbReference type="WBParaSite" id="HCON_00002231-00001"/>
    </source>
</evidence>
<sequence>MARLLLTFLVNLTVLSVAQIHRHRVSLIYPGMVRSRTFSRYKAHARGSPHFIPVLDSSKRLPCCQDESSTMCKTMRTNDPEGFSKKCNTEPDFSLVLCCKTCNDVTVNYRERGAEFFNRLNDTSVCFDRMSKSYCSRFNSNVDTWSTKRWSCNSEHFRLAFRVCRQSCGFCTMDWRNSPDPLNC</sequence>
<dbReference type="AlphaFoldDB" id="A0A7I4XRS3"/>
<name>A0A7I4XRS3_HAECO</name>
<dbReference type="PANTHER" id="PTHR35017:SF6">
    <property type="entry name" value="SHKT DOMAIN-CONTAINING PROTEIN"/>
    <property type="match status" value="1"/>
</dbReference>
<feature type="signal peptide" evidence="1">
    <location>
        <begin position="1"/>
        <end position="18"/>
    </location>
</feature>
<accession>A0A7I4XRS3</accession>
<feature type="chain" id="PRO_5029789335" evidence="1">
    <location>
        <begin position="19"/>
        <end position="184"/>
    </location>
</feature>
<dbReference type="OMA" id="ANSTNCF"/>
<keyword evidence="2" id="KW-1185">Reference proteome</keyword>
<protein>
    <submittedName>
        <fullName evidence="3">ShKT domain-containing protein</fullName>
    </submittedName>
</protein>
<dbReference type="OrthoDB" id="5788267at2759"/>
<dbReference type="WBParaSite" id="HCON_00002231-00001">
    <property type="protein sequence ID" value="HCON_00002231-00001"/>
    <property type="gene ID" value="HCON_00002231"/>
</dbReference>
<dbReference type="Proteomes" id="UP000025227">
    <property type="component" value="Unplaced"/>
</dbReference>
<organism evidence="2 3">
    <name type="scientific">Haemonchus contortus</name>
    <name type="common">Barber pole worm</name>
    <dbReference type="NCBI Taxonomy" id="6289"/>
    <lineage>
        <taxon>Eukaryota</taxon>
        <taxon>Metazoa</taxon>
        <taxon>Ecdysozoa</taxon>
        <taxon>Nematoda</taxon>
        <taxon>Chromadorea</taxon>
        <taxon>Rhabditida</taxon>
        <taxon>Rhabditina</taxon>
        <taxon>Rhabditomorpha</taxon>
        <taxon>Strongyloidea</taxon>
        <taxon>Trichostrongylidae</taxon>
        <taxon>Haemonchus</taxon>
    </lineage>
</organism>
<evidence type="ECO:0000313" key="2">
    <source>
        <dbReference type="Proteomes" id="UP000025227"/>
    </source>
</evidence>
<reference evidence="3" key="1">
    <citation type="submission" date="2020-12" db="UniProtKB">
        <authorList>
            <consortium name="WormBaseParasite"/>
        </authorList>
    </citation>
    <scope>IDENTIFICATION</scope>
    <source>
        <strain evidence="3">MHco3</strain>
    </source>
</reference>
<proteinExistence type="predicted"/>
<evidence type="ECO:0000256" key="1">
    <source>
        <dbReference type="SAM" id="SignalP"/>
    </source>
</evidence>
<dbReference type="PANTHER" id="PTHR35017">
    <property type="entry name" value="PROTEIN CBG16223-RELATED"/>
    <property type="match status" value="1"/>
</dbReference>
<keyword evidence="1" id="KW-0732">Signal</keyword>